<reference evidence="2" key="1">
    <citation type="journal article" date="2014" name="Front. Microbiol.">
        <title>High frequency of phylogenetically diverse reductive dehalogenase-homologous genes in deep subseafloor sedimentary metagenomes.</title>
        <authorList>
            <person name="Kawai M."/>
            <person name="Futagami T."/>
            <person name="Toyoda A."/>
            <person name="Takaki Y."/>
            <person name="Nishi S."/>
            <person name="Hori S."/>
            <person name="Arai W."/>
            <person name="Tsubouchi T."/>
            <person name="Morono Y."/>
            <person name="Uchiyama I."/>
            <person name="Ito T."/>
            <person name="Fujiyama A."/>
            <person name="Inagaki F."/>
            <person name="Takami H."/>
        </authorList>
    </citation>
    <scope>NUCLEOTIDE SEQUENCE</scope>
    <source>
        <strain evidence="2">Expedition CK06-06</strain>
    </source>
</reference>
<dbReference type="SUPFAM" id="SSF69318">
    <property type="entry name" value="Integrin alpha N-terminal domain"/>
    <property type="match status" value="1"/>
</dbReference>
<accession>X1CQN5</accession>
<dbReference type="EMBL" id="BART01031048">
    <property type="protein sequence ID" value="GAH10127.1"/>
    <property type="molecule type" value="Genomic_DNA"/>
</dbReference>
<protein>
    <recommendedName>
        <fullName evidence="3">VCBS repeat-containing protein</fullName>
    </recommendedName>
</protein>
<keyword evidence="1" id="KW-0732">Signal</keyword>
<evidence type="ECO:0000313" key="2">
    <source>
        <dbReference type="EMBL" id="GAH10127.1"/>
    </source>
</evidence>
<feature type="non-terminal residue" evidence="2">
    <location>
        <position position="1"/>
    </location>
</feature>
<comment type="caution">
    <text evidence="2">The sequence shown here is derived from an EMBL/GenBank/DDBJ whole genome shotgun (WGS) entry which is preliminary data.</text>
</comment>
<feature type="non-terminal residue" evidence="2">
    <location>
        <position position="258"/>
    </location>
</feature>
<dbReference type="AlphaFoldDB" id="X1CQN5"/>
<dbReference type="InterPro" id="IPR013517">
    <property type="entry name" value="FG-GAP"/>
</dbReference>
<evidence type="ECO:0008006" key="3">
    <source>
        <dbReference type="Google" id="ProtNLM"/>
    </source>
</evidence>
<dbReference type="InterPro" id="IPR028994">
    <property type="entry name" value="Integrin_alpha_N"/>
</dbReference>
<gene>
    <name evidence="2" type="ORF">S01H4_54025</name>
</gene>
<dbReference type="PANTHER" id="PTHR44103">
    <property type="entry name" value="PROPROTEIN CONVERTASE P"/>
    <property type="match status" value="1"/>
</dbReference>
<proteinExistence type="predicted"/>
<organism evidence="2">
    <name type="scientific">marine sediment metagenome</name>
    <dbReference type="NCBI Taxonomy" id="412755"/>
    <lineage>
        <taxon>unclassified sequences</taxon>
        <taxon>metagenomes</taxon>
        <taxon>ecological metagenomes</taxon>
    </lineage>
</organism>
<sequence length="258" mass="28694">FTGNGYPDLIGLDITDGTDEAKLILVRNKFEDLDDDGIDDDGIIFQTDESEIYDIDLDAEVCSITVGDYNNDGLLDFFFVKNMSDDPVYDEFLATMYINVGTETDPDFQPYYQSPNLNFTSKFMGALIYMRWTADHLCSVDIDKDGDTDVLVISNNQIFLVRNPGPSSFDVDNFDIVELNYDQPTGFDIDMGGSTIDAADFDNDGDVDIVAGTVTDIAYLVFYQNDGTGYFTRYEIPIPNPDCTGTTTTNLGDFNQDG</sequence>
<dbReference type="PANTHER" id="PTHR44103:SF1">
    <property type="entry name" value="PROPROTEIN CONVERTASE P"/>
    <property type="match status" value="1"/>
</dbReference>
<dbReference type="Pfam" id="PF13517">
    <property type="entry name" value="FG-GAP_3"/>
    <property type="match status" value="1"/>
</dbReference>
<evidence type="ECO:0000256" key="1">
    <source>
        <dbReference type="ARBA" id="ARBA00022729"/>
    </source>
</evidence>
<name>X1CQN5_9ZZZZ</name>